<keyword evidence="2" id="KW-1185">Reference proteome</keyword>
<dbReference type="SUPFAM" id="SSF54909">
    <property type="entry name" value="Dimeric alpha+beta barrel"/>
    <property type="match status" value="1"/>
</dbReference>
<protein>
    <recommendedName>
        <fullName evidence="3">YCII-related domain-containing protein</fullName>
    </recommendedName>
</protein>
<sequence length="124" mass="14058">MSVSRAFLGRNLRFMSSTATPVLHKFVLFAPDAKDARRSDVQKQHRQDIRPFIDSGVVKVAAPMITPESFQSKDQKTFGSVIIYEGETLEAVRKMVESDIYYTSGVWDRDRLVLLPILPVTPFP</sequence>
<dbReference type="InterPro" id="IPR011008">
    <property type="entry name" value="Dimeric_a/b-barrel"/>
</dbReference>
<dbReference type="Proteomes" id="UP000772434">
    <property type="component" value="Unassembled WGS sequence"/>
</dbReference>
<reference evidence="1" key="1">
    <citation type="submission" date="2020-11" db="EMBL/GenBank/DDBJ databases">
        <authorList>
            <consortium name="DOE Joint Genome Institute"/>
            <person name="Ahrendt S."/>
            <person name="Riley R."/>
            <person name="Andreopoulos W."/>
            <person name="Labutti K."/>
            <person name="Pangilinan J."/>
            <person name="Ruiz-Duenas F.J."/>
            <person name="Barrasa J.M."/>
            <person name="Sanchez-Garcia M."/>
            <person name="Camarero S."/>
            <person name="Miyauchi S."/>
            <person name="Serrano A."/>
            <person name="Linde D."/>
            <person name="Babiker R."/>
            <person name="Drula E."/>
            <person name="Ayuso-Fernandez I."/>
            <person name="Pacheco R."/>
            <person name="Padilla G."/>
            <person name="Ferreira P."/>
            <person name="Barriuso J."/>
            <person name="Kellner H."/>
            <person name="Castanera R."/>
            <person name="Alfaro M."/>
            <person name="Ramirez L."/>
            <person name="Pisabarro A.G."/>
            <person name="Kuo A."/>
            <person name="Tritt A."/>
            <person name="Lipzen A."/>
            <person name="He G."/>
            <person name="Yan M."/>
            <person name="Ng V."/>
            <person name="Cullen D."/>
            <person name="Martin F."/>
            <person name="Rosso M.-N."/>
            <person name="Henrissat B."/>
            <person name="Hibbett D."/>
            <person name="Martinez A.T."/>
            <person name="Grigoriev I.V."/>
        </authorList>
    </citation>
    <scope>NUCLEOTIDE SEQUENCE</scope>
    <source>
        <strain evidence="1">AH 40177</strain>
    </source>
</reference>
<dbReference type="InterPro" id="IPR051807">
    <property type="entry name" value="Sec-metab_biosynth-assoc"/>
</dbReference>
<dbReference type="PANTHER" id="PTHR33606:SF3">
    <property type="entry name" value="PROTEIN YCII"/>
    <property type="match status" value="1"/>
</dbReference>
<evidence type="ECO:0000313" key="2">
    <source>
        <dbReference type="Proteomes" id="UP000772434"/>
    </source>
</evidence>
<dbReference type="EMBL" id="JADNRY010000037">
    <property type="protein sequence ID" value="KAF9070869.1"/>
    <property type="molecule type" value="Genomic_DNA"/>
</dbReference>
<dbReference type="OrthoDB" id="5519740at2759"/>
<name>A0A9P5PX48_9AGAR</name>
<gene>
    <name evidence="1" type="ORF">BDP27DRAFT_571714</name>
</gene>
<proteinExistence type="predicted"/>
<dbReference type="Gene3D" id="3.30.70.1060">
    <property type="entry name" value="Dimeric alpha+beta barrel"/>
    <property type="match status" value="1"/>
</dbReference>
<dbReference type="PANTHER" id="PTHR33606">
    <property type="entry name" value="PROTEIN YCII"/>
    <property type="match status" value="1"/>
</dbReference>
<organism evidence="1 2">
    <name type="scientific">Rhodocollybia butyracea</name>
    <dbReference type="NCBI Taxonomy" id="206335"/>
    <lineage>
        <taxon>Eukaryota</taxon>
        <taxon>Fungi</taxon>
        <taxon>Dikarya</taxon>
        <taxon>Basidiomycota</taxon>
        <taxon>Agaricomycotina</taxon>
        <taxon>Agaricomycetes</taxon>
        <taxon>Agaricomycetidae</taxon>
        <taxon>Agaricales</taxon>
        <taxon>Marasmiineae</taxon>
        <taxon>Omphalotaceae</taxon>
        <taxon>Rhodocollybia</taxon>
    </lineage>
</organism>
<evidence type="ECO:0000313" key="1">
    <source>
        <dbReference type="EMBL" id="KAF9070869.1"/>
    </source>
</evidence>
<evidence type="ECO:0008006" key="3">
    <source>
        <dbReference type="Google" id="ProtNLM"/>
    </source>
</evidence>
<accession>A0A9P5PX48</accession>
<dbReference type="AlphaFoldDB" id="A0A9P5PX48"/>
<comment type="caution">
    <text evidence="1">The sequence shown here is derived from an EMBL/GenBank/DDBJ whole genome shotgun (WGS) entry which is preliminary data.</text>
</comment>